<feature type="compositionally biased region" description="Acidic residues" evidence="1">
    <location>
        <begin position="208"/>
        <end position="219"/>
    </location>
</feature>
<evidence type="ECO:0000256" key="2">
    <source>
        <dbReference type="SAM" id="Phobius"/>
    </source>
</evidence>
<feature type="compositionally biased region" description="Basic and acidic residues" evidence="1">
    <location>
        <begin position="175"/>
        <end position="184"/>
    </location>
</feature>
<proteinExistence type="predicted"/>
<feature type="compositionally biased region" description="Basic residues" evidence="1">
    <location>
        <begin position="224"/>
        <end position="233"/>
    </location>
</feature>
<evidence type="ECO:0000313" key="4">
    <source>
        <dbReference type="Proteomes" id="UP000198287"/>
    </source>
</evidence>
<feature type="transmembrane region" description="Helical" evidence="2">
    <location>
        <begin position="454"/>
        <end position="480"/>
    </location>
</feature>
<feature type="transmembrane region" description="Helical" evidence="2">
    <location>
        <begin position="350"/>
        <end position="376"/>
    </location>
</feature>
<evidence type="ECO:0000256" key="1">
    <source>
        <dbReference type="SAM" id="MobiDB-lite"/>
    </source>
</evidence>
<sequence>MDVVRRIAEERENSQIVPSRPRTELQRVRLHGLYELLILLRIILTLNLQTGWIHQDELSNSIEVVAGDYFDLQVFKPDVFNSSSPTHSIALLHTTIYLPYIICNYFLSYTHPIGKEEIPNTKLLLLIPRIFHLLLSFLVDYILIKFCRLNESSRKKVHNGNNNKAKEAENVGESKANDTTHDPHPPGAETRRSRRRRRDPRRDVTLDSSEDEEAIDDVSDMQPRHRRRRKNRQKSSVFRHVENISPPVPPPSPPPNFPTDHSNDSTIRLVTLASSQVLLVFAPRSHPSSLNLTLFASLLYLVSASFHAYEEYIPLLEKYYSLPKSDGVGRVHLLKEMKASGYSSLNRLPLITFLTITGVWNDPEFFLSYACIPLFFYMQKGISHRLFGIKYFHARIFSFLLLAFICCLPFILWDSLYHGKVGWEDFRTLNLSPESFVITPVNYFSRKENQFRDWWGYLQILGLYLIVFNVLGVMGLVSFVKEVYDVMFAEWRHKPNLDSHWTFLNFSLFLPLFFLIQSHGNSYSVFDLAPLIFPLVYMHGHKIPLASRFSSKIGLSWFASNCVGVLYFGYLAQGGILTSFMDLSDNLTPIRFNDTQVDITFSQMTAIPPTFTLGIPTTWKTIMPGVTSNPHKEEDDLLSEMNPLDLSSHTEDFHFNFNPNTYNTDLPPTLYKTVLKLEQSSKLRVYHTGYSPLPMIHLERDLLRLIQNQDNMEQGWEKVSLLLIPHRYGRESEASFRQLRLTHIKTYWNHVFFNFIPESSESWKDWRNVIFGKNAFHFGLSLYRMEKVDGDDSEEKRRRMYDGSNYTKTKKMDKSFQKYFQLHDAFYDFLKYVGNFVTIVTTSGLFLTSYLVYLT</sequence>
<dbReference type="STRING" id="158441.A0A226CV61"/>
<feature type="transmembrane region" description="Helical" evidence="2">
    <location>
        <begin position="553"/>
        <end position="572"/>
    </location>
</feature>
<accession>A0A226CV61</accession>
<feature type="transmembrane region" description="Helical" evidence="2">
    <location>
        <begin position="89"/>
        <end position="107"/>
    </location>
</feature>
<dbReference type="OrthoDB" id="10066429at2759"/>
<keyword evidence="2" id="KW-0812">Transmembrane</keyword>
<feature type="transmembrane region" description="Helical" evidence="2">
    <location>
        <begin position="832"/>
        <end position="853"/>
    </location>
</feature>
<feature type="transmembrane region" description="Helical" evidence="2">
    <location>
        <begin position="127"/>
        <end position="146"/>
    </location>
</feature>
<feature type="compositionally biased region" description="Pro residues" evidence="1">
    <location>
        <begin position="246"/>
        <end position="257"/>
    </location>
</feature>
<feature type="transmembrane region" description="Helical" evidence="2">
    <location>
        <begin position="523"/>
        <end position="541"/>
    </location>
</feature>
<keyword evidence="3" id="KW-0808">Transferase</keyword>
<feature type="transmembrane region" description="Helical" evidence="2">
    <location>
        <begin position="501"/>
        <end position="517"/>
    </location>
</feature>
<evidence type="ECO:0000313" key="3">
    <source>
        <dbReference type="EMBL" id="OXA37292.1"/>
    </source>
</evidence>
<comment type="caution">
    <text evidence="3">The sequence shown here is derived from an EMBL/GenBank/DDBJ whole genome shotgun (WGS) entry which is preliminary data.</text>
</comment>
<feature type="transmembrane region" description="Helical" evidence="2">
    <location>
        <begin position="396"/>
        <end position="413"/>
    </location>
</feature>
<keyword evidence="3" id="KW-0328">Glycosyltransferase</keyword>
<keyword evidence="2" id="KW-1133">Transmembrane helix</keyword>
<reference evidence="3 4" key="1">
    <citation type="submission" date="2015-12" db="EMBL/GenBank/DDBJ databases">
        <title>The genome of Folsomia candida.</title>
        <authorList>
            <person name="Faddeeva A."/>
            <person name="Derks M.F."/>
            <person name="Anvar Y."/>
            <person name="Smit S."/>
            <person name="Van Straalen N."/>
            <person name="Roelofs D."/>
        </authorList>
    </citation>
    <scope>NUCLEOTIDE SEQUENCE [LARGE SCALE GENOMIC DNA]</scope>
    <source>
        <strain evidence="3 4">VU population</strain>
        <tissue evidence="3">Whole body</tissue>
    </source>
</reference>
<keyword evidence="2" id="KW-0472">Membrane</keyword>
<gene>
    <name evidence="3" type="ORF">Fcan01_27946</name>
</gene>
<name>A0A226CV61_FOLCA</name>
<keyword evidence="4" id="KW-1185">Reference proteome</keyword>
<protein>
    <submittedName>
        <fullName evidence="3">GPI mannosyltransferase 4</fullName>
    </submittedName>
</protein>
<dbReference type="Proteomes" id="UP000198287">
    <property type="component" value="Unassembled WGS sequence"/>
</dbReference>
<dbReference type="EMBL" id="LNIX01000060">
    <property type="protein sequence ID" value="OXA37292.1"/>
    <property type="molecule type" value="Genomic_DNA"/>
</dbReference>
<feature type="region of interest" description="Disordered" evidence="1">
    <location>
        <begin position="155"/>
        <end position="264"/>
    </location>
</feature>
<dbReference type="AlphaFoldDB" id="A0A226CV61"/>
<dbReference type="GO" id="GO:0016757">
    <property type="term" value="F:glycosyltransferase activity"/>
    <property type="evidence" value="ECO:0007669"/>
    <property type="project" value="UniProtKB-KW"/>
</dbReference>
<organism evidence="3 4">
    <name type="scientific">Folsomia candida</name>
    <name type="common">Springtail</name>
    <dbReference type="NCBI Taxonomy" id="158441"/>
    <lineage>
        <taxon>Eukaryota</taxon>
        <taxon>Metazoa</taxon>
        <taxon>Ecdysozoa</taxon>
        <taxon>Arthropoda</taxon>
        <taxon>Hexapoda</taxon>
        <taxon>Collembola</taxon>
        <taxon>Entomobryomorpha</taxon>
        <taxon>Isotomoidea</taxon>
        <taxon>Isotomidae</taxon>
        <taxon>Proisotominae</taxon>
        <taxon>Folsomia</taxon>
    </lineage>
</organism>